<dbReference type="EMBL" id="BTGU01000009">
    <property type="protein sequence ID" value="GMN39025.1"/>
    <property type="molecule type" value="Genomic_DNA"/>
</dbReference>
<evidence type="ECO:0000256" key="1">
    <source>
        <dbReference type="SAM" id="MobiDB-lite"/>
    </source>
</evidence>
<feature type="region of interest" description="Disordered" evidence="1">
    <location>
        <begin position="739"/>
        <end position="770"/>
    </location>
</feature>
<feature type="compositionally biased region" description="Low complexity" evidence="1">
    <location>
        <begin position="466"/>
        <end position="477"/>
    </location>
</feature>
<feature type="region of interest" description="Disordered" evidence="1">
    <location>
        <begin position="35"/>
        <end position="58"/>
    </location>
</feature>
<keyword evidence="6" id="KW-1185">Reference proteome</keyword>
<sequence>MERFRPNRSKIAGIPDRSSADFFLSNEQAFAQGNRHVQNPRNFPKLASDSSSCSSDNADDDSFTFELGLRSSKRGVGTPMKKLLAKEMSKETESKRRSPSVIAKLMGLDGLPTQQPTYKEEKGVSENFLQTSGSVEKIQRSSCRYDYRSSSRRSSKDEQEFKDVFEVLETSKVGSCSYPSQGTAKSNLTDAEMAFIRQKFMDAKRLSTDEKLQSSKEFRDALEILDSNKDLLLKFLQQPDSLFTKHLHDLQGAAPQPLCGRIAAMKSSEAQMYENTHLDGKSARQLLHKNCNTASQKHHDWHSGHSDCYMAQSSLKEANSKLEGKDESSVLPTRIVVLKPNLGKVLNSTDAVSSPCSSRPSVSDFRKDIEIPIIKNRDVELLGRRSFHRDGGTSGHKARESRELAKEITRQMRTSFGNNSVRFSSSAFKGYAGDESSCSMSGNESGNEAEVMSMNSKNSFDLSNQSRPSSSRSTEPSVSREAKKRLSERWRLNHRSLDMGLGGRGSTLAEMLAVPDNESRPVHFDNTTGEKGFKNKFASDDRPTGWVEPLGISSRDGWKDGCIKKLPRSRSLPSSSTVFGSAKSIMRREPIRDDRYIIPKEALMRERNKSPKHYLDDKSIIRNSRSRSTRSYLSHYTIRESSDTSPDTHTSQNQVKIKFQVNSPLEQKLDEIESVAGDVKDVSTAPETLEEVEREVECEITLSSEPLDNFVPELSTHAVVPDVSNTGVQEDLNLQEPPIEPREESSLPANQSIPGLESPARSKDAEQPSPVSVLEVPFTDDLSTCSECFESLSADLQGLRMQLQLLKLESESYEEGPMLISSDEDAVEGPTGFSDATGLCRSQQSWEFGYMIDVLSHSGLSDADPDVFLAAWDSLDSPVSPSVFEELEKYYDQTSAPKSDRKLLFDRINSGILEMYQQFVDPHPWVKSEVMTSNPRWSENELQDGLHWLLTSQEKDAKKCTTEKVLGKESRWLDVGDDIDAIGRGIGKLLLNDLVEELVAM</sequence>
<protein>
    <recommendedName>
        <fullName evidence="7">DUF4378 domain-containing protein</fullName>
    </recommendedName>
</protein>
<evidence type="ECO:0000313" key="5">
    <source>
        <dbReference type="EMBL" id="GMN39025.1"/>
    </source>
</evidence>
<evidence type="ECO:0008006" key="7">
    <source>
        <dbReference type="Google" id="ProtNLM"/>
    </source>
</evidence>
<dbReference type="PANTHER" id="PTHR46836:SF8">
    <property type="entry name" value="AFADIN"/>
    <property type="match status" value="1"/>
</dbReference>
<dbReference type="PANTHER" id="PTHR46836">
    <property type="entry name" value="AFADIN"/>
    <property type="match status" value="1"/>
</dbReference>
<proteinExistence type="predicted"/>
<reference evidence="5" key="1">
    <citation type="submission" date="2023-07" db="EMBL/GenBank/DDBJ databases">
        <title>draft genome sequence of fig (Ficus carica).</title>
        <authorList>
            <person name="Takahashi T."/>
            <person name="Nishimura K."/>
        </authorList>
    </citation>
    <scope>NUCLEOTIDE SEQUENCE</scope>
</reference>
<gene>
    <name evidence="5" type="ORF">TIFTF001_008254</name>
</gene>
<name>A0AA88D0D9_FICCA</name>
<dbReference type="InterPro" id="IPR022212">
    <property type="entry name" value="DUF3741"/>
</dbReference>
<feature type="domain" description="DUF4378" evidence="3">
    <location>
        <begin position="847"/>
        <end position="997"/>
    </location>
</feature>
<dbReference type="InterPro" id="IPR032795">
    <property type="entry name" value="DUF3741-assoc"/>
</dbReference>
<evidence type="ECO:0000313" key="6">
    <source>
        <dbReference type="Proteomes" id="UP001187192"/>
    </source>
</evidence>
<feature type="region of interest" description="Disordered" evidence="1">
    <location>
        <begin position="458"/>
        <end position="486"/>
    </location>
</feature>
<dbReference type="AlphaFoldDB" id="A0AA88D0D9"/>
<comment type="caution">
    <text evidence="5">The sequence shown here is derived from an EMBL/GenBank/DDBJ whole genome shotgun (WGS) entry which is preliminary data.</text>
</comment>
<feature type="domain" description="DUF3741" evidence="2">
    <location>
        <begin position="197"/>
        <end position="241"/>
    </location>
</feature>
<organism evidence="5 6">
    <name type="scientific">Ficus carica</name>
    <name type="common">Common fig</name>
    <dbReference type="NCBI Taxonomy" id="3494"/>
    <lineage>
        <taxon>Eukaryota</taxon>
        <taxon>Viridiplantae</taxon>
        <taxon>Streptophyta</taxon>
        <taxon>Embryophyta</taxon>
        <taxon>Tracheophyta</taxon>
        <taxon>Spermatophyta</taxon>
        <taxon>Magnoliopsida</taxon>
        <taxon>eudicotyledons</taxon>
        <taxon>Gunneridae</taxon>
        <taxon>Pentapetalae</taxon>
        <taxon>rosids</taxon>
        <taxon>fabids</taxon>
        <taxon>Rosales</taxon>
        <taxon>Moraceae</taxon>
        <taxon>Ficeae</taxon>
        <taxon>Ficus</taxon>
    </lineage>
</organism>
<evidence type="ECO:0000259" key="4">
    <source>
        <dbReference type="Pfam" id="PF14383"/>
    </source>
</evidence>
<dbReference type="InterPro" id="IPR025486">
    <property type="entry name" value="DUF4378"/>
</dbReference>
<dbReference type="Proteomes" id="UP001187192">
    <property type="component" value="Unassembled WGS sequence"/>
</dbReference>
<dbReference type="Pfam" id="PF12552">
    <property type="entry name" value="DUF3741"/>
    <property type="match status" value="1"/>
</dbReference>
<dbReference type="Pfam" id="PF14383">
    <property type="entry name" value="VARLMGL"/>
    <property type="match status" value="1"/>
</dbReference>
<accession>A0AA88D0D9</accession>
<dbReference type="Pfam" id="PF14309">
    <property type="entry name" value="DUF4378"/>
    <property type="match status" value="1"/>
</dbReference>
<evidence type="ECO:0000259" key="3">
    <source>
        <dbReference type="Pfam" id="PF14309"/>
    </source>
</evidence>
<feature type="domain" description="DUF3741" evidence="4">
    <location>
        <begin position="92"/>
        <end position="115"/>
    </location>
</feature>
<evidence type="ECO:0000259" key="2">
    <source>
        <dbReference type="Pfam" id="PF12552"/>
    </source>
</evidence>